<dbReference type="AlphaFoldDB" id="A0A921TFF8"/>
<organism evidence="1 2">
    <name type="scientific">Pseudoxanthomonas taiwanensis</name>
    <dbReference type="NCBI Taxonomy" id="176598"/>
    <lineage>
        <taxon>Bacteria</taxon>
        <taxon>Pseudomonadati</taxon>
        <taxon>Pseudomonadota</taxon>
        <taxon>Gammaproteobacteria</taxon>
        <taxon>Lysobacterales</taxon>
        <taxon>Lysobacteraceae</taxon>
        <taxon>Pseudoxanthomonas</taxon>
    </lineage>
</organism>
<comment type="caution">
    <text evidence="1">The sequence shown here is derived from an EMBL/GenBank/DDBJ whole genome shotgun (WGS) entry which is preliminary data.</text>
</comment>
<dbReference type="OrthoDB" id="555447at2"/>
<dbReference type="RefSeq" id="WP_162125020.1">
    <property type="nucleotide sequence ID" value="NZ_PDWK01000056.1"/>
</dbReference>
<reference evidence="1" key="1">
    <citation type="submission" date="2017-10" db="EMBL/GenBank/DDBJ databases">
        <title>Whole genome sequencing of members of genus Pseudoxanthomonas.</title>
        <authorList>
            <person name="Kumar S."/>
            <person name="Bansal K."/>
            <person name="Kaur A."/>
            <person name="Patil P."/>
            <person name="Sharma S."/>
            <person name="Patil P.B."/>
        </authorList>
    </citation>
    <scope>NUCLEOTIDE SEQUENCE</scope>
    <source>
        <strain evidence="1">DSM 22914</strain>
    </source>
</reference>
<keyword evidence="2" id="KW-1185">Reference proteome</keyword>
<gene>
    <name evidence="1" type="ORF">CR938_10820</name>
</gene>
<evidence type="ECO:0000313" key="1">
    <source>
        <dbReference type="EMBL" id="KAF1688287.1"/>
    </source>
</evidence>
<name>A0A921TFF8_9GAMM</name>
<protein>
    <submittedName>
        <fullName evidence="1">Polysaccharide biosynthesis protein</fullName>
    </submittedName>
</protein>
<proteinExistence type="predicted"/>
<dbReference type="InterPro" id="IPR013969">
    <property type="entry name" value="Oligosacch_biosynth_Alg14"/>
</dbReference>
<dbReference type="Gene3D" id="3.40.50.2000">
    <property type="entry name" value="Glycogen Phosphorylase B"/>
    <property type="match status" value="1"/>
</dbReference>
<accession>A0A921TFF8</accession>
<dbReference type="Proteomes" id="UP000717981">
    <property type="component" value="Unassembled WGS sequence"/>
</dbReference>
<evidence type="ECO:0000313" key="2">
    <source>
        <dbReference type="Proteomes" id="UP000717981"/>
    </source>
</evidence>
<dbReference type="GO" id="GO:0006488">
    <property type="term" value="P:dolichol-linked oligosaccharide biosynthetic process"/>
    <property type="evidence" value="ECO:0007669"/>
    <property type="project" value="InterPro"/>
</dbReference>
<dbReference type="EMBL" id="PDWK01000056">
    <property type="protein sequence ID" value="KAF1688287.1"/>
    <property type="molecule type" value="Genomic_DNA"/>
</dbReference>
<sequence>MNKRILLICSSGGHMVQLKRLLPATADKGSLYLAAVGAHNLGAEAQFEGIFDIPDFNRQSVFRAFRGSFAVTRAVMKVRPTHVISTGAAPGIIGIAVARLMGARTLWVDSIANTRRLSMSGRFALLFSTHVFTQWPDLAAADGRPSYKGRLI</sequence>
<dbReference type="Pfam" id="PF08660">
    <property type="entry name" value="Alg14"/>
    <property type="match status" value="1"/>
</dbReference>